<sequence>MEGLFSAPGAPAAKYLVRSVSEHKQEQKHDFPERAPAAKYLVRSVSEHKQEQNMTFRKVMDDIYLRERSFRKQLLCGISKMSPSVGLDERKNTAAPK</sequence>
<evidence type="ECO:0000313" key="2">
    <source>
        <dbReference type="Proteomes" id="UP001054945"/>
    </source>
</evidence>
<dbReference type="EMBL" id="BPLR01014296">
    <property type="protein sequence ID" value="GIY67931.1"/>
    <property type="molecule type" value="Genomic_DNA"/>
</dbReference>
<comment type="caution">
    <text evidence="1">The sequence shown here is derived from an EMBL/GenBank/DDBJ whole genome shotgun (WGS) entry which is preliminary data.</text>
</comment>
<dbReference type="AlphaFoldDB" id="A0AAV4VCR6"/>
<organism evidence="1 2">
    <name type="scientific">Caerostris extrusa</name>
    <name type="common">Bark spider</name>
    <name type="synonym">Caerostris bankana</name>
    <dbReference type="NCBI Taxonomy" id="172846"/>
    <lineage>
        <taxon>Eukaryota</taxon>
        <taxon>Metazoa</taxon>
        <taxon>Ecdysozoa</taxon>
        <taxon>Arthropoda</taxon>
        <taxon>Chelicerata</taxon>
        <taxon>Arachnida</taxon>
        <taxon>Araneae</taxon>
        <taxon>Araneomorphae</taxon>
        <taxon>Entelegynae</taxon>
        <taxon>Araneoidea</taxon>
        <taxon>Araneidae</taxon>
        <taxon>Caerostris</taxon>
    </lineage>
</organism>
<accession>A0AAV4VCR6</accession>
<protein>
    <submittedName>
        <fullName evidence="1">Uncharacterized protein</fullName>
    </submittedName>
</protein>
<dbReference type="Proteomes" id="UP001054945">
    <property type="component" value="Unassembled WGS sequence"/>
</dbReference>
<keyword evidence="2" id="KW-1185">Reference proteome</keyword>
<proteinExistence type="predicted"/>
<name>A0AAV4VCR6_CAEEX</name>
<evidence type="ECO:0000313" key="1">
    <source>
        <dbReference type="EMBL" id="GIY67931.1"/>
    </source>
</evidence>
<gene>
    <name evidence="1" type="ORF">CEXT_15391</name>
</gene>
<reference evidence="1 2" key="1">
    <citation type="submission" date="2021-06" db="EMBL/GenBank/DDBJ databases">
        <title>Caerostris extrusa draft genome.</title>
        <authorList>
            <person name="Kono N."/>
            <person name="Arakawa K."/>
        </authorList>
    </citation>
    <scope>NUCLEOTIDE SEQUENCE [LARGE SCALE GENOMIC DNA]</scope>
</reference>